<dbReference type="InterPro" id="IPR040442">
    <property type="entry name" value="Pyrv_kinase-like_dom_sf"/>
</dbReference>
<organism evidence="2 3">
    <name type="scientific">Cognatilysobacter bugurensis</name>
    <dbReference type="NCBI Taxonomy" id="543356"/>
    <lineage>
        <taxon>Bacteria</taxon>
        <taxon>Pseudomonadati</taxon>
        <taxon>Pseudomonadota</taxon>
        <taxon>Gammaproteobacteria</taxon>
        <taxon>Lysobacterales</taxon>
        <taxon>Lysobacteraceae</taxon>
        <taxon>Cognatilysobacter</taxon>
    </lineage>
</organism>
<reference evidence="2" key="1">
    <citation type="journal article" date="2014" name="Int. J. Syst. Evol. Microbiol.">
        <title>Complete genome sequence of Corynebacterium casei LMG S-19264T (=DSM 44701T), isolated from a smear-ripened cheese.</title>
        <authorList>
            <consortium name="US DOE Joint Genome Institute (JGI-PGF)"/>
            <person name="Walter F."/>
            <person name="Albersmeier A."/>
            <person name="Kalinowski J."/>
            <person name="Ruckert C."/>
        </authorList>
    </citation>
    <scope>NUCLEOTIDE SEQUENCE</scope>
    <source>
        <strain evidence="2">KCTC 23077</strain>
    </source>
</reference>
<evidence type="ECO:0000313" key="3">
    <source>
        <dbReference type="Proteomes" id="UP000646426"/>
    </source>
</evidence>
<comment type="caution">
    <text evidence="2">The sequence shown here is derived from an EMBL/GenBank/DDBJ whole genome shotgun (WGS) entry which is preliminary data.</text>
</comment>
<protein>
    <recommendedName>
        <fullName evidence="4">Isocitrate lyase/phosphoenolpyruvate mutase family protein</fullName>
    </recommendedName>
</protein>
<dbReference type="AlphaFoldDB" id="A0A918W5I9"/>
<accession>A0A918W5I9</accession>
<dbReference type="Pfam" id="PF13714">
    <property type="entry name" value="PEP_mutase"/>
    <property type="match status" value="1"/>
</dbReference>
<dbReference type="InterPro" id="IPR015813">
    <property type="entry name" value="Pyrv/PenolPyrv_kinase-like_dom"/>
</dbReference>
<dbReference type="RefSeq" id="WP_308427798.1">
    <property type="nucleotide sequence ID" value="NZ_BMYD01000001.1"/>
</dbReference>
<evidence type="ECO:0000313" key="2">
    <source>
        <dbReference type="EMBL" id="GHA68376.1"/>
    </source>
</evidence>
<keyword evidence="3" id="KW-1185">Reference proteome</keyword>
<dbReference type="SUPFAM" id="SSF51621">
    <property type="entry name" value="Phosphoenolpyruvate/pyruvate domain"/>
    <property type="match status" value="1"/>
</dbReference>
<dbReference type="PANTHER" id="PTHR42905:SF16">
    <property type="entry name" value="CARBOXYPHOSPHONOENOLPYRUVATE PHOSPHONOMUTASE-LIKE PROTEIN (AFU_ORTHOLOGUE AFUA_5G07230)"/>
    <property type="match status" value="1"/>
</dbReference>
<sequence length="274" mass="28730">MEDRTMEDRTTDTLHARFVALHRQPHPLLLANAWDAASARLWQEAGAPAIATASAAVSWSRGYPDGGALPRHALIDSMRDIVRVTDVPVTVDLEDGYSDDADAVADLVAEVVSLGAVGINLEDGAADPERLAAKIDAVRRRLGPAPVFINARTDVYLRGLATGAAAVRETVSRLSRYAAAGADGGFVPGLTALDEMAGISAAVPVSLNIMALPGLPPPASLARAGVRRISTGPGLFKAAYAAGRESASAFLQGDLAPMFERSLDYSEMNRMLSA</sequence>
<gene>
    <name evidence="2" type="ORF">GCM10007067_00260</name>
</gene>
<proteinExistence type="predicted"/>
<evidence type="ECO:0000256" key="1">
    <source>
        <dbReference type="ARBA" id="ARBA00022723"/>
    </source>
</evidence>
<name>A0A918W5I9_9GAMM</name>
<dbReference type="GO" id="GO:0046872">
    <property type="term" value="F:metal ion binding"/>
    <property type="evidence" value="ECO:0007669"/>
    <property type="project" value="UniProtKB-KW"/>
</dbReference>
<dbReference type="Proteomes" id="UP000646426">
    <property type="component" value="Unassembled WGS sequence"/>
</dbReference>
<dbReference type="GO" id="GO:0003824">
    <property type="term" value="F:catalytic activity"/>
    <property type="evidence" value="ECO:0007669"/>
    <property type="project" value="InterPro"/>
</dbReference>
<dbReference type="PANTHER" id="PTHR42905">
    <property type="entry name" value="PHOSPHOENOLPYRUVATE CARBOXYLASE"/>
    <property type="match status" value="1"/>
</dbReference>
<reference evidence="2" key="2">
    <citation type="submission" date="2020-09" db="EMBL/GenBank/DDBJ databases">
        <authorList>
            <person name="Sun Q."/>
            <person name="Kim S."/>
        </authorList>
    </citation>
    <scope>NUCLEOTIDE SEQUENCE</scope>
    <source>
        <strain evidence="2">KCTC 23077</strain>
    </source>
</reference>
<dbReference type="CDD" id="cd00377">
    <property type="entry name" value="ICL_PEPM"/>
    <property type="match status" value="1"/>
</dbReference>
<keyword evidence="1" id="KW-0479">Metal-binding</keyword>
<dbReference type="Gene3D" id="3.20.20.60">
    <property type="entry name" value="Phosphoenolpyruvate-binding domains"/>
    <property type="match status" value="1"/>
</dbReference>
<evidence type="ECO:0008006" key="4">
    <source>
        <dbReference type="Google" id="ProtNLM"/>
    </source>
</evidence>
<dbReference type="InterPro" id="IPR039556">
    <property type="entry name" value="ICL/PEPM"/>
</dbReference>
<dbReference type="EMBL" id="BMYD01000001">
    <property type="protein sequence ID" value="GHA68376.1"/>
    <property type="molecule type" value="Genomic_DNA"/>
</dbReference>